<keyword evidence="3" id="KW-1185">Reference proteome</keyword>
<evidence type="ECO:0000256" key="1">
    <source>
        <dbReference type="SAM" id="MobiDB-lite"/>
    </source>
</evidence>
<name>A0A919GCV1_9ACTN</name>
<sequence length="82" mass="8797">MRATTGTSCSTRPPPEAYDSTRPAGCEDAQDGPAPYQGLARFEPDDHALFFSGAFSVTPEAFSAFVSSLEGADERRRVTHVT</sequence>
<feature type="compositionally biased region" description="Polar residues" evidence="1">
    <location>
        <begin position="1"/>
        <end position="11"/>
    </location>
</feature>
<proteinExistence type="predicted"/>
<dbReference type="AlphaFoldDB" id="A0A919GCV1"/>
<comment type="caution">
    <text evidence="2">The sequence shown here is derived from an EMBL/GenBank/DDBJ whole genome shotgun (WGS) entry which is preliminary data.</text>
</comment>
<feature type="region of interest" description="Disordered" evidence="1">
    <location>
        <begin position="1"/>
        <end position="39"/>
    </location>
</feature>
<dbReference type="EMBL" id="BNAT01000002">
    <property type="protein sequence ID" value="GHH82146.1"/>
    <property type="molecule type" value="Genomic_DNA"/>
</dbReference>
<accession>A0A919GCV1</accession>
<dbReference type="Proteomes" id="UP000603227">
    <property type="component" value="Unassembled WGS sequence"/>
</dbReference>
<evidence type="ECO:0000313" key="2">
    <source>
        <dbReference type="EMBL" id="GHH82146.1"/>
    </source>
</evidence>
<protein>
    <submittedName>
        <fullName evidence="2">Uncharacterized protein</fullName>
    </submittedName>
</protein>
<reference evidence="2" key="2">
    <citation type="submission" date="2020-09" db="EMBL/GenBank/DDBJ databases">
        <authorList>
            <person name="Sun Q."/>
            <person name="Zhou Y."/>
        </authorList>
    </citation>
    <scope>NUCLEOTIDE SEQUENCE</scope>
    <source>
        <strain evidence="2">CGMCC 4.7403</strain>
    </source>
</reference>
<gene>
    <name evidence="2" type="ORF">GCM10017771_05540</name>
</gene>
<reference evidence="2" key="1">
    <citation type="journal article" date="2014" name="Int. J. Syst. Evol. Microbiol.">
        <title>Complete genome sequence of Corynebacterium casei LMG S-19264T (=DSM 44701T), isolated from a smear-ripened cheese.</title>
        <authorList>
            <consortium name="US DOE Joint Genome Institute (JGI-PGF)"/>
            <person name="Walter F."/>
            <person name="Albersmeier A."/>
            <person name="Kalinowski J."/>
            <person name="Ruckert C."/>
        </authorList>
    </citation>
    <scope>NUCLEOTIDE SEQUENCE</scope>
    <source>
        <strain evidence="2">CGMCC 4.7403</strain>
    </source>
</reference>
<organism evidence="2 3">
    <name type="scientific">Streptomyces capitiformicae</name>
    <dbReference type="NCBI Taxonomy" id="2014920"/>
    <lineage>
        <taxon>Bacteria</taxon>
        <taxon>Bacillati</taxon>
        <taxon>Actinomycetota</taxon>
        <taxon>Actinomycetes</taxon>
        <taxon>Kitasatosporales</taxon>
        <taxon>Streptomycetaceae</taxon>
        <taxon>Streptomyces</taxon>
    </lineage>
</organism>
<evidence type="ECO:0000313" key="3">
    <source>
        <dbReference type="Proteomes" id="UP000603227"/>
    </source>
</evidence>